<reference evidence="9" key="1">
    <citation type="submission" date="2022-10" db="EMBL/GenBank/DDBJ databases">
        <title>Determination and structural analysis of whole genome sequence of Sarocladium strictum F4-1.</title>
        <authorList>
            <person name="Hu L."/>
            <person name="Jiang Y."/>
        </authorList>
    </citation>
    <scope>NUCLEOTIDE SEQUENCE</scope>
    <source>
        <strain evidence="9">F4-1</strain>
    </source>
</reference>
<keyword evidence="3" id="KW-0808">Transferase</keyword>
<dbReference type="GO" id="GO:0016020">
    <property type="term" value="C:membrane"/>
    <property type="evidence" value="ECO:0007669"/>
    <property type="project" value="UniProtKB-SubCell"/>
</dbReference>
<feature type="transmembrane region" description="Helical" evidence="7">
    <location>
        <begin position="303"/>
        <end position="322"/>
    </location>
</feature>
<dbReference type="Pfam" id="PF13813">
    <property type="entry name" value="MBOAT_2"/>
    <property type="match status" value="1"/>
</dbReference>
<keyword evidence="5 7" id="KW-1133">Transmembrane helix</keyword>
<accession>A0AA39L7Z7</accession>
<feature type="transmembrane region" description="Helical" evidence="7">
    <location>
        <begin position="44"/>
        <end position="64"/>
    </location>
</feature>
<dbReference type="GO" id="GO:0006629">
    <property type="term" value="P:lipid metabolic process"/>
    <property type="evidence" value="ECO:0007669"/>
    <property type="project" value="InterPro"/>
</dbReference>
<comment type="caution">
    <text evidence="9">The sequence shown here is derived from an EMBL/GenBank/DDBJ whole genome shotgun (WGS) entry which is preliminary data.</text>
</comment>
<evidence type="ECO:0000256" key="4">
    <source>
        <dbReference type="ARBA" id="ARBA00022692"/>
    </source>
</evidence>
<evidence type="ECO:0000256" key="6">
    <source>
        <dbReference type="ARBA" id="ARBA00023136"/>
    </source>
</evidence>
<organism evidence="9 10">
    <name type="scientific">Sarocladium strictum</name>
    <name type="common">Black bundle disease fungus</name>
    <name type="synonym">Acremonium strictum</name>
    <dbReference type="NCBI Taxonomy" id="5046"/>
    <lineage>
        <taxon>Eukaryota</taxon>
        <taxon>Fungi</taxon>
        <taxon>Dikarya</taxon>
        <taxon>Ascomycota</taxon>
        <taxon>Pezizomycotina</taxon>
        <taxon>Sordariomycetes</taxon>
        <taxon>Hypocreomycetidae</taxon>
        <taxon>Hypocreales</taxon>
        <taxon>Sarocladiaceae</taxon>
        <taxon>Sarocladium</taxon>
    </lineage>
</organism>
<name>A0AA39L7Z7_SARSR</name>
<comment type="similarity">
    <text evidence="2">Belongs to the wax synthase family.</text>
</comment>
<evidence type="ECO:0000313" key="9">
    <source>
        <dbReference type="EMBL" id="KAK0387468.1"/>
    </source>
</evidence>
<evidence type="ECO:0000313" key="10">
    <source>
        <dbReference type="Proteomes" id="UP001175261"/>
    </source>
</evidence>
<sequence>MLAPALDIGDFLQHTPKCIALWLMTFVPPALLFVTTPRTSILRWLWLPCFLALAHALCVQLFTATLFGGFRIPCAALAINALTVVFIFFTIERPGPEDMAEAGIFRSGDSIARKVLGTLGRFYNFRAVGTKWQVKRVPAHPRYLERRRGKDGKIPLRTYLLRQAFIFAWEYLLMDLTFAMSVTQPPEEMDAMVGDASEYHYRDLTPEEWQGRITIGWISWLTSARAVIDMYYRITSIFVLSLGLSSVDIWPPLFRSMADVYTIRGFWSTFWHQYLRWPLTSFSNFITRRVLRLPTPSILERYLNVFLVFLGSGALHVLIDYYDPQVSSSTFPGTMAFFSSFALAVMIEDGVQAFWRCVTGSGPRKEDAPVPLWHKLVGYAWVTTVFMLVTPWFMYPKVRLPPDMSAFVPVLLTPHIGLPAVGGLLAIGAPIVLFGLGGEI</sequence>
<dbReference type="PANTHER" id="PTHR31595:SF27">
    <property type="entry name" value="WAX SYNTHASE DOMAIN-CONTAINING PROTEIN-RELATED"/>
    <property type="match status" value="1"/>
</dbReference>
<dbReference type="InterPro" id="IPR044851">
    <property type="entry name" value="Wax_synthase"/>
</dbReference>
<dbReference type="PANTHER" id="PTHR31595">
    <property type="entry name" value="LONG-CHAIN-ALCOHOL O-FATTY-ACYLTRANSFERASE 3-RELATED"/>
    <property type="match status" value="1"/>
</dbReference>
<feature type="transmembrane region" description="Helical" evidence="7">
    <location>
        <begin position="70"/>
        <end position="91"/>
    </location>
</feature>
<evidence type="ECO:0000256" key="2">
    <source>
        <dbReference type="ARBA" id="ARBA00007282"/>
    </source>
</evidence>
<feature type="transmembrane region" description="Helical" evidence="7">
    <location>
        <begin position="376"/>
        <end position="395"/>
    </location>
</feature>
<feature type="transmembrane region" description="Helical" evidence="7">
    <location>
        <begin position="415"/>
        <end position="436"/>
    </location>
</feature>
<proteinExistence type="inferred from homology"/>
<feature type="transmembrane region" description="Helical" evidence="7">
    <location>
        <begin position="334"/>
        <end position="355"/>
    </location>
</feature>
<protein>
    <recommendedName>
        <fullName evidence="8">Wax synthase domain-containing protein</fullName>
    </recommendedName>
</protein>
<evidence type="ECO:0000256" key="3">
    <source>
        <dbReference type="ARBA" id="ARBA00022679"/>
    </source>
</evidence>
<keyword evidence="4 7" id="KW-0812">Transmembrane</keyword>
<evidence type="ECO:0000256" key="5">
    <source>
        <dbReference type="ARBA" id="ARBA00022989"/>
    </source>
</evidence>
<gene>
    <name evidence="9" type="ORF">NLU13_5780</name>
</gene>
<keyword evidence="10" id="KW-1185">Reference proteome</keyword>
<dbReference type="InterPro" id="IPR032805">
    <property type="entry name" value="Wax_synthase_dom"/>
</dbReference>
<dbReference type="AlphaFoldDB" id="A0AA39L7Z7"/>
<dbReference type="Proteomes" id="UP001175261">
    <property type="component" value="Unassembled WGS sequence"/>
</dbReference>
<evidence type="ECO:0000256" key="7">
    <source>
        <dbReference type="SAM" id="Phobius"/>
    </source>
</evidence>
<keyword evidence="6 7" id="KW-0472">Membrane</keyword>
<feature type="transmembrane region" description="Helical" evidence="7">
    <location>
        <begin position="19"/>
        <end position="37"/>
    </location>
</feature>
<comment type="subcellular location">
    <subcellularLocation>
        <location evidence="1">Membrane</location>
        <topology evidence="1">Multi-pass membrane protein</topology>
    </subcellularLocation>
</comment>
<evidence type="ECO:0000259" key="8">
    <source>
        <dbReference type="Pfam" id="PF13813"/>
    </source>
</evidence>
<evidence type="ECO:0000256" key="1">
    <source>
        <dbReference type="ARBA" id="ARBA00004141"/>
    </source>
</evidence>
<feature type="domain" description="Wax synthase" evidence="8">
    <location>
        <begin position="250"/>
        <end position="338"/>
    </location>
</feature>
<dbReference type="EMBL" id="JAPDFR010000004">
    <property type="protein sequence ID" value="KAK0387468.1"/>
    <property type="molecule type" value="Genomic_DNA"/>
</dbReference>
<dbReference type="GO" id="GO:0008374">
    <property type="term" value="F:O-acyltransferase activity"/>
    <property type="evidence" value="ECO:0007669"/>
    <property type="project" value="InterPro"/>
</dbReference>